<dbReference type="AlphaFoldDB" id="A0A5B7CDV2"/>
<gene>
    <name evidence="1" type="ORF">E2C01_000264</name>
</gene>
<evidence type="ECO:0000313" key="2">
    <source>
        <dbReference type="Proteomes" id="UP000324222"/>
    </source>
</evidence>
<accession>A0A5B7CDV2</accession>
<proteinExistence type="predicted"/>
<keyword evidence="2" id="KW-1185">Reference proteome</keyword>
<dbReference type="EMBL" id="VSRR010000006">
    <property type="protein sequence ID" value="MPC07699.1"/>
    <property type="molecule type" value="Genomic_DNA"/>
</dbReference>
<comment type="caution">
    <text evidence="1">The sequence shown here is derived from an EMBL/GenBank/DDBJ whole genome shotgun (WGS) entry which is preliminary data.</text>
</comment>
<reference evidence="1 2" key="1">
    <citation type="submission" date="2019-05" db="EMBL/GenBank/DDBJ databases">
        <title>Another draft genome of Portunus trituberculatus and its Hox gene families provides insights of decapod evolution.</title>
        <authorList>
            <person name="Jeong J.-H."/>
            <person name="Song I."/>
            <person name="Kim S."/>
            <person name="Choi T."/>
            <person name="Kim D."/>
            <person name="Ryu S."/>
            <person name="Kim W."/>
        </authorList>
    </citation>
    <scope>NUCLEOTIDE SEQUENCE [LARGE SCALE GENOMIC DNA]</scope>
    <source>
        <tissue evidence="1">Muscle</tissue>
    </source>
</reference>
<name>A0A5B7CDV2_PORTR</name>
<protein>
    <submittedName>
        <fullName evidence="1">Uncharacterized protein</fullName>
    </submittedName>
</protein>
<organism evidence="1 2">
    <name type="scientific">Portunus trituberculatus</name>
    <name type="common">Swimming crab</name>
    <name type="synonym">Neptunus trituberculatus</name>
    <dbReference type="NCBI Taxonomy" id="210409"/>
    <lineage>
        <taxon>Eukaryota</taxon>
        <taxon>Metazoa</taxon>
        <taxon>Ecdysozoa</taxon>
        <taxon>Arthropoda</taxon>
        <taxon>Crustacea</taxon>
        <taxon>Multicrustacea</taxon>
        <taxon>Malacostraca</taxon>
        <taxon>Eumalacostraca</taxon>
        <taxon>Eucarida</taxon>
        <taxon>Decapoda</taxon>
        <taxon>Pleocyemata</taxon>
        <taxon>Brachyura</taxon>
        <taxon>Eubrachyura</taxon>
        <taxon>Portunoidea</taxon>
        <taxon>Portunidae</taxon>
        <taxon>Portuninae</taxon>
        <taxon>Portunus</taxon>
    </lineage>
</organism>
<evidence type="ECO:0000313" key="1">
    <source>
        <dbReference type="EMBL" id="MPC07699.1"/>
    </source>
</evidence>
<sequence length="60" mass="6848">MLPESGAQRFYLPLTLITTAMTGLNTSLRIQQNTEWKDSPRILVNSKHPPDHVVRTLRGF</sequence>
<dbReference type="Proteomes" id="UP000324222">
    <property type="component" value="Unassembled WGS sequence"/>
</dbReference>